<evidence type="ECO:0000256" key="2">
    <source>
        <dbReference type="ARBA" id="ARBA00022723"/>
    </source>
</evidence>
<dbReference type="AlphaFoldDB" id="A0A1H0PQ31"/>
<dbReference type="InterPro" id="IPR017896">
    <property type="entry name" value="4Fe4S_Fe-S-bd"/>
</dbReference>
<sequence>MADIHKLATLFKELDDELVNCMRCGMCQAVCPVFGQTGKETDVTRGKIALLDGLANHLLQDPDGVNATLSRCLMCGTCEANCPSGVNIMNIFLKARAIMTGYYGLPPIKKAIFRGLLANPRLFNSLTAISSHFQSLFTKKVDELLGSSCARFNNPVIGDRHFNTLATKPFRRIYPKIDTPAGHSGLRVALYPGCVVDKMFPSIGTATVKALQHHGVGIFMPSGQACCGIPVLSSGDRQTFNELVEQNVARFRNDRFDYLVTPCASCTATIKELWPKMYDGGQDIQTLAEELANKTMDISQFLIDVIGVQVDDREAAGESVTYHDPCHLKNSLKISEQPRKLLQSSGKQFVEMADAATCCGCGGTFNVHHYEMSKKIGTKKAENIVASKATTVATSCPACMMQITDMLSRRNAGISVKHVIELYSDNL</sequence>
<dbReference type="Pfam" id="PF13183">
    <property type="entry name" value="Fer4_8"/>
    <property type="match status" value="1"/>
</dbReference>
<dbReference type="GO" id="GO:0046872">
    <property type="term" value="F:metal ion binding"/>
    <property type="evidence" value="ECO:0007669"/>
    <property type="project" value="UniProtKB-UniRule"/>
</dbReference>
<evidence type="ECO:0000313" key="8">
    <source>
        <dbReference type="EMBL" id="SDP07222.1"/>
    </source>
</evidence>
<reference evidence="8 9" key="1">
    <citation type="submission" date="2016-10" db="EMBL/GenBank/DDBJ databases">
        <authorList>
            <person name="de Groot N.N."/>
        </authorList>
    </citation>
    <scope>NUCLEOTIDE SEQUENCE [LARGE SCALE GENOMIC DNA]</scope>
    <source>
        <strain evidence="8 9">DSM 12130</strain>
    </source>
</reference>
<keyword evidence="6" id="KW-0249">Electron transport</keyword>
<dbReference type="GO" id="GO:0051539">
    <property type="term" value="F:4 iron, 4 sulfur cluster binding"/>
    <property type="evidence" value="ECO:0007669"/>
    <property type="project" value="UniProtKB-UniRule"/>
</dbReference>
<protein>
    <recommendedName>
        <fullName evidence="6">Glycolate oxidase iron-sulfur subunit</fullName>
        <ecNumber evidence="6">1.1.99.14</ecNumber>
    </recommendedName>
</protein>
<dbReference type="PROSITE" id="PS51379">
    <property type="entry name" value="4FE4S_FER_2"/>
    <property type="match status" value="2"/>
</dbReference>
<evidence type="ECO:0000256" key="5">
    <source>
        <dbReference type="ARBA" id="ARBA00023014"/>
    </source>
</evidence>
<dbReference type="GO" id="GO:0019154">
    <property type="term" value="F:glycolate dehydrogenase activity"/>
    <property type="evidence" value="ECO:0007669"/>
    <property type="project" value="UniProtKB-EC"/>
</dbReference>
<gene>
    <name evidence="8" type="ORF">SAMN05660330_01719</name>
</gene>
<keyword evidence="4 6" id="KW-0408">Iron</keyword>
<organism evidence="8 9">
    <name type="scientific">Desulforhopalus singaporensis</name>
    <dbReference type="NCBI Taxonomy" id="91360"/>
    <lineage>
        <taxon>Bacteria</taxon>
        <taxon>Pseudomonadati</taxon>
        <taxon>Thermodesulfobacteriota</taxon>
        <taxon>Desulfobulbia</taxon>
        <taxon>Desulfobulbales</taxon>
        <taxon>Desulfocapsaceae</taxon>
        <taxon>Desulforhopalus</taxon>
    </lineage>
</organism>
<dbReference type="PIRSF" id="PIRSF000139">
    <property type="entry name" value="Glc_ox_4Fe-4S"/>
    <property type="match status" value="1"/>
</dbReference>
<keyword evidence="6" id="KW-0813">Transport</keyword>
<dbReference type="PANTHER" id="PTHR32479:SF20">
    <property type="entry name" value="GLYCOLATE OXIDASE IRON-SULFUR SUBUNIT"/>
    <property type="match status" value="1"/>
</dbReference>
<keyword evidence="5 6" id="KW-0411">Iron-sulfur</keyword>
<evidence type="ECO:0000256" key="3">
    <source>
        <dbReference type="ARBA" id="ARBA00022737"/>
    </source>
</evidence>
<comment type="function">
    <text evidence="6">Component of a complex that catalyzes the oxidation of glycolate to glyoxylate.</text>
</comment>
<comment type="catalytic activity">
    <reaction evidence="6">
        <text>glycolate + A = glyoxylate + AH2</text>
        <dbReference type="Rhea" id="RHEA:21264"/>
        <dbReference type="ChEBI" id="CHEBI:13193"/>
        <dbReference type="ChEBI" id="CHEBI:17499"/>
        <dbReference type="ChEBI" id="CHEBI:29805"/>
        <dbReference type="ChEBI" id="CHEBI:36655"/>
        <dbReference type="EC" id="1.1.99.14"/>
    </reaction>
</comment>
<feature type="domain" description="4Fe-4S ferredoxin-type" evidence="7">
    <location>
        <begin position="60"/>
        <end position="92"/>
    </location>
</feature>
<comment type="catalytic activity">
    <reaction evidence="6">
        <text>(R)-lactate + A = pyruvate + AH2</text>
        <dbReference type="Rhea" id="RHEA:15089"/>
        <dbReference type="ChEBI" id="CHEBI:13193"/>
        <dbReference type="ChEBI" id="CHEBI:15361"/>
        <dbReference type="ChEBI" id="CHEBI:16004"/>
        <dbReference type="ChEBI" id="CHEBI:17499"/>
    </reaction>
</comment>
<dbReference type="SUPFAM" id="SSF46548">
    <property type="entry name" value="alpha-helical ferredoxin"/>
    <property type="match status" value="1"/>
</dbReference>
<keyword evidence="9" id="KW-1185">Reference proteome</keyword>
<evidence type="ECO:0000313" key="9">
    <source>
        <dbReference type="Proteomes" id="UP000199073"/>
    </source>
</evidence>
<evidence type="ECO:0000256" key="1">
    <source>
        <dbReference type="ARBA" id="ARBA00022485"/>
    </source>
</evidence>
<keyword evidence="2 6" id="KW-0479">Metal-binding</keyword>
<dbReference type="Pfam" id="PF02754">
    <property type="entry name" value="CCG"/>
    <property type="match status" value="2"/>
</dbReference>
<dbReference type="Gene3D" id="1.10.1060.10">
    <property type="entry name" value="Alpha-helical ferredoxin"/>
    <property type="match status" value="1"/>
</dbReference>
<comment type="cofactor">
    <cofactor evidence="6">
        <name>[4Fe-4S] cluster</name>
        <dbReference type="ChEBI" id="CHEBI:49883"/>
    </cofactor>
    <text evidence="6">Binds 2 [4Fe-4S] clusters.</text>
</comment>
<dbReference type="OrthoDB" id="5289041at2"/>
<dbReference type="EMBL" id="FNJI01000010">
    <property type="protein sequence ID" value="SDP07222.1"/>
    <property type="molecule type" value="Genomic_DNA"/>
</dbReference>
<dbReference type="Proteomes" id="UP000199073">
    <property type="component" value="Unassembled WGS sequence"/>
</dbReference>
<dbReference type="InterPro" id="IPR017900">
    <property type="entry name" value="4Fe4S_Fe_S_CS"/>
</dbReference>
<feature type="domain" description="4Fe-4S ferredoxin-type" evidence="7">
    <location>
        <begin position="10"/>
        <end position="42"/>
    </location>
</feature>
<proteinExistence type="predicted"/>
<evidence type="ECO:0000256" key="6">
    <source>
        <dbReference type="PIRNR" id="PIRNR000139"/>
    </source>
</evidence>
<evidence type="ECO:0000259" key="7">
    <source>
        <dbReference type="PROSITE" id="PS51379"/>
    </source>
</evidence>
<dbReference type="InterPro" id="IPR009051">
    <property type="entry name" value="Helical_ferredxn"/>
</dbReference>
<dbReference type="RefSeq" id="WP_092221828.1">
    <property type="nucleotide sequence ID" value="NZ_FNJI01000010.1"/>
</dbReference>
<evidence type="ECO:0000256" key="4">
    <source>
        <dbReference type="ARBA" id="ARBA00023004"/>
    </source>
</evidence>
<dbReference type="STRING" id="91360.SAMN05660330_01719"/>
<keyword evidence="3" id="KW-0677">Repeat</keyword>
<dbReference type="PANTHER" id="PTHR32479">
    <property type="entry name" value="GLYCOLATE OXIDASE IRON-SULFUR SUBUNIT"/>
    <property type="match status" value="1"/>
</dbReference>
<dbReference type="PROSITE" id="PS00198">
    <property type="entry name" value="4FE4S_FER_1"/>
    <property type="match status" value="1"/>
</dbReference>
<name>A0A1H0PQ31_9BACT</name>
<dbReference type="InterPro" id="IPR012257">
    <property type="entry name" value="Glc_ox_4Fe-4S"/>
</dbReference>
<accession>A0A1H0PQ31</accession>
<keyword evidence="1 6" id="KW-0004">4Fe-4S</keyword>
<dbReference type="InterPro" id="IPR004017">
    <property type="entry name" value="Cys_rich_dom"/>
</dbReference>
<dbReference type="EC" id="1.1.99.14" evidence="6"/>